<accession>A0A836C4S3</accession>
<dbReference type="GO" id="GO:0060271">
    <property type="term" value="P:cilium assembly"/>
    <property type="evidence" value="ECO:0007669"/>
    <property type="project" value="TreeGrafter"/>
</dbReference>
<feature type="region of interest" description="Disordered" evidence="1">
    <location>
        <begin position="2332"/>
        <end position="2395"/>
    </location>
</feature>
<feature type="compositionally biased region" description="Low complexity" evidence="1">
    <location>
        <begin position="1533"/>
        <end position="1545"/>
    </location>
</feature>
<feature type="region of interest" description="Disordered" evidence="1">
    <location>
        <begin position="2255"/>
        <end position="2294"/>
    </location>
</feature>
<feature type="region of interest" description="Disordered" evidence="1">
    <location>
        <begin position="1621"/>
        <end position="1690"/>
    </location>
</feature>
<feature type="compositionally biased region" description="Gly residues" evidence="1">
    <location>
        <begin position="2278"/>
        <end position="2288"/>
    </location>
</feature>
<gene>
    <name evidence="2" type="ORF">HYH03_003257</name>
</gene>
<dbReference type="PANTHER" id="PTHR33487:SF1">
    <property type="entry name" value="CILIA- AND FLAGELLA-ASSOCIATED PROTEIN 54"/>
    <property type="match status" value="1"/>
</dbReference>
<feature type="compositionally biased region" description="Basic residues" evidence="1">
    <location>
        <begin position="1874"/>
        <end position="1883"/>
    </location>
</feature>
<dbReference type="OrthoDB" id="539762at2759"/>
<evidence type="ECO:0000256" key="1">
    <source>
        <dbReference type="SAM" id="MobiDB-lite"/>
    </source>
</evidence>
<evidence type="ECO:0000313" key="2">
    <source>
        <dbReference type="EMBL" id="KAG2499074.1"/>
    </source>
</evidence>
<dbReference type="EMBL" id="JAEHOE010000008">
    <property type="protein sequence ID" value="KAG2499074.1"/>
    <property type="molecule type" value="Genomic_DNA"/>
</dbReference>
<sequence>MASEVIALCHSFEQEISKSLSVLPAVSASQPEQHDQHMNHHRLSQRVVESVSYYAGRLPAYASIPRILSYGDRLLRLAQHKLALEACYKYVRSLQLHQVTEKLPRMDASARLSSHVQACFGCAACEAALLLLADPQIKHPDTLQGLVDALIQLRAALSLAIPDENLYWLVVNGTVHVYTTAKALITAGFAEQALPVLVFCIKALEGHVAFAAPKYLPWRTQLYTWAVYGLVDCGAVEQARALLTDGLKRIEQLVALQKLDPVPASPEVAAAFNAAKAVLVGLQLRVEVGAGSPVTPVLAQLSAAAAAAVPAGGGGGATVAQVGLAALVEALHAPQRRVVRTEPVDATLKELFEAAMATAAPLLAAIKKAVDDVAAAKAGVAAAQEAAAAAASSAGPAAEGEGAAPPPAVSPEAAIAEADTAHAAAVAAVEAAEDQLPYALHKGLLCAAYNLEQWAQFQELATVAQGRVAAVYGDAASIDVENPAAQLATSASLLLALRQLSTEPGVEALRTLATTLQQALISGVPVGLPQTNSPPPRLSVTGSPAGSPSGNGNGTNNGNAAAAAVAQSEMQQTQRFQQSQLAPYQQLKDLIADASLALYGSARPLIDGVFCCDDREAYTVAELLAACVAAWQAVDLDDGELRVAAALKLALLLEEDGKLTAARDVLVQAKATVQRVRVELMAANRRAADEHLRWITGSRSQPDDEKAALVADMTPSEQELACLHVDVLALLARVELGVGVAEQHGRATARKTQELEEQAKRTAQSSIFGARNRAELARDEARLAAVSTTTPNPQQKERELLAACGKNYYERALVLTQMTAFAGSDGGRKAQLLQEAGDLLTKAQAAEDGLFTAMQPELRTRREVPPQPKLLQRTPTSVTLVAHPPGPGLKAPPGARKPPTRYVAYCKAFGAGVGLSINKTATEYPGSGVMTPLGQPVTIQGLRTNDTYLFAVALYDEDGAIVGGLGTSTPEVVLALPLPLLMCWTHLLAAAVRSGASGAVAAKRAAGVLLPHFVVTTPDVPIWRSNPMDAQRLHRAHLAAAARPLVRAAVQCIYVYGGAALLRGAAGAGASGAGANPPTLAPAAPVPQVALPCTLPQLKQPFLEEQVARLKAARLLVLGMELAATLPDEPLMQEGALRTYALLSPLLALRSPRSGLLHKALAACHSVLSSLTNLVQDSLHRQEHQRALAARVAAAVTYQLIRLSDQAGEKSASTHFGTLKQELLKAYDPRFAIAGRPPAEPGAASGPLAGLQPEASRLHDEVLMHPRLLEWQPEALQERQKEANDLAAKVLPIIAGPSPMDAWAAALCYEPAAEHPRWMELVVRMLEAAVRKGSTAGAAAVAEGLVWWVRGRSKVPPLEFSGDMDQVEEASEVPESPKKGAKKKEKDLPPPPPPGPPPKWTLEAAAAALPPSKLLGAFEPPPPPPTEGLSPEDAAALLAQHEAEARAAEDAVRRRVAAVMLLQRRLPKMLARKREIERIRADIKRWAPWLSRLNAVLGLLSAAAARKYVQAQAMARAAGATAAPVERPSTAQPGPAGSPGADGADGPPPLLPPDGITPPLEAMMHYARAAQLAARGGAWVELANAARHAWNLARGVLSTDPALTAALPKVTWEMREWPEPLVPPEGFLQAAANPGDKKGAKKGGKKEEERGKTPAKTPGSPTARSSGRGKKGQGEELPPPPRLYPLPQGSRSNMARAVRALTDALMEFVSRLRDGLQVPTWIAPMDVAGGAGGKARRGGEEDPRPDTAVSDSQFSYGSDLQVDIWFKEGPLDLAWVSRYMALVAVVLSRGGRWHTLVELGRTWARLSEGVFNERIMPWLLQAAPKAGVDPGAFQAAMDALIRDKNQALDQLDKVRTLARERLGDIPLMAQGMGHKVRKKKKRAGMPLVPGSGAGGGGGSAGGPNSDAASLVSAAYTYRTASTYKTKASQPDFIRIPAEYEKVIELLKRRNEKGAMILASHELGDTHAHFGNWGGAVTAWNDTLDTLLGPYQSLKNWRPKLDPLSPAATLQAYGLHGLLLGCVLAGKLARYVHHDHLNMRLECCRLAGRLAFCAFSAHMGHPQRRVGFATYTPRELWAAGADAWVLWSDPYRCPVVDLAGSLETAAAGLLDAGLAIEALPVLALWEHVARDVTRSLHGTVLCRIMRCRALVALGLLTEACSVAAGLMTASGLPDPVLDSDYILKDAAGSVVVSEPAPPFSNAHLPGEPGNKAALLHIADTPLHAAVEKLYGSWLVAHLTLARAQILMAAGGVPNQWRSTNWKTGERVEVPPATPAPKGGAAGGAKGGAAGAKAGAAAPPPNLDLVGPGLPEVVEGAMLERANVLLRKALAMAKGEDTPPVAETSVASTASAAKPAGRATSPPRSGRSKSPGKGGATAPPPPPAAADPPAPPVSPGQRAEVMVRSLLLLCELEQLRWQPSKALAHALEAAKFIGAEADRVNNPMQGDNDELERHTLSPTLWFLARGAAVRCAAALGHGAHVHALYDNALTKEAKAVHEQLHVAGMAHISALVLEGEGRTAEAMAALAALAAKYRSLSVSDTRLAAVLLDAAALRDRLGLRADASALASQALDVANAYAMELGLGEALDAPELTNVYADGTAIYAHALGVMAVHASRRQQHAEAERRAQRALLLLRNNTRALPAQHAATALLVGRMARLVALCGEGVPSDEQAAAAAATAATAAAEAESRPGTARTAASAMTAYTAVTQATALTSASGVAATAAKLSAAKAALSAAITLACLDGGHLRGVMRSALLELGSIFIAGMDARSAAACLRAAHAASVKQDLLLLSNHTLQPVTANHLPDWAVTHVKGQEALFAQSTGRNPNAPVADADVARGVVCLLAGLKRSLEGLPVGGGFRERAEAKLAALHAALRGACAKYGTDACFAEPPLPASPNDNPAPADGTVLVQWHCQDGCWQEGRSWRADGSLATPGLPPVAGTTAAAALAAAADAAAAAVTDAQLLALQPVESYASLLYVISAPSPDGDSGPHCGEVTFAVKDIRELHRRLKQLRSRLEKPKAPTDLLGYPAPTPAELSDLLRATERLLSAVPRSSEDGSSAAFSGVESGMSGSEAMVGEVRPTLDAAFLCRLEALLSLEGGLDVADVTLGSWLVQTLPVLL</sequence>
<evidence type="ECO:0000313" key="3">
    <source>
        <dbReference type="Proteomes" id="UP000612055"/>
    </source>
</evidence>
<organism evidence="2 3">
    <name type="scientific">Edaphochlamys debaryana</name>
    <dbReference type="NCBI Taxonomy" id="47281"/>
    <lineage>
        <taxon>Eukaryota</taxon>
        <taxon>Viridiplantae</taxon>
        <taxon>Chlorophyta</taxon>
        <taxon>core chlorophytes</taxon>
        <taxon>Chlorophyceae</taxon>
        <taxon>CS clade</taxon>
        <taxon>Chlamydomonadales</taxon>
        <taxon>Chlamydomonadales incertae sedis</taxon>
        <taxon>Edaphochlamys</taxon>
    </lineage>
</organism>
<name>A0A836C4S3_9CHLO</name>
<proteinExistence type="predicted"/>
<dbReference type="Pfam" id="PF14858">
    <property type="entry name" value="CFAP54_N"/>
    <property type="match status" value="1"/>
</dbReference>
<feature type="region of interest" description="Disordered" evidence="1">
    <location>
        <begin position="1729"/>
        <end position="1750"/>
    </location>
</feature>
<feature type="compositionally biased region" description="Low complexity" evidence="1">
    <location>
        <begin position="2340"/>
        <end position="2369"/>
    </location>
</feature>
<dbReference type="Proteomes" id="UP000612055">
    <property type="component" value="Unassembled WGS sequence"/>
</dbReference>
<feature type="region of interest" description="Disordered" evidence="1">
    <location>
        <begin position="1521"/>
        <end position="1558"/>
    </location>
</feature>
<feature type="region of interest" description="Disordered" evidence="1">
    <location>
        <begin position="526"/>
        <end position="562"/>
    </location>
</feature>
<feature type="compositionally biased region" description="Pro residues" evidence="1">
    <location>
        <begin position="1389"/>
        <end position="1399"/>
    </location>
</feature>
<dbReference type="InterPro" id="IPR027912">
    <property type="entry name" value="CFAP54"/>
</dbReference>
<comment type="caution">
    <text evidence="2">The sequence shown here is derived from an EMBL/GenBank/DDBJ whole genome shotgun (WGS) entry which is preliminary data.</text>
</comment>
<feature type="compositionally biased region" description="Pro residues" evidence="1">
    <location>
        <begin position="1546"/>
        <end position="1556"/>
    </location>
</feature>
<feature type="region of interest" description="Disordered" evidence="1">
    <location>
        <begin position="1873"/>
        <end position="1903"/>
    </location>
</feature>
<feature type="region of interest" description="Disordered" evidence="1">
    <location>
        <begin position="1358"/>
        <end position="1401"/>
    </location>
</feature>
<feature type="compositionally biased region" description="Gly residues" evidence="1">
    <location>
        <begin position="1891"/>
        <end position="1901"/>
    </location>
</feature>
<feature type="compositionally biased region" description="Pro residues" evidence="1">
    <location>
        <begin position="2376"/>
        <end position="2392"/>
    </location>
</feature>
<protein>
    <submittedName>
        <fullName evidence="2">Uncharacterized protein</fullName>
    </submittedName>
</protein>
<keyword evidence="3" id="KW-1185">Reference proteome</keyword>
<reference evidence="2" key="1">
    <citation type="journal article" date="2020" name="bioRxiv">
        <title>Comparative genomics of Chlamydomonas.</title>
        <authorList>
            <person name="Craig R.J."/>
            <person name="Hasan A.R."/>
            <person name="Ness R.W."/>
            <person name="Keightley P.D."/>
        </authorList>
    </citation>
    <scope>NUCLEOTIDE SEQUENCE</scope>
    <source>
        <strain evidence="2">CCAP 11/70</strain>
    </source>
</reference>
<dbReference type="PANTHER" id="PTHR33487">
    <property type="entry name" value="CILIA- AND FLAGELLA-ASSOCIATED PROTEIN 54"/>
    <property type="match status" value="1"/>
</dbReference>